<dbReference type="AlphaFoldDB" id="A0AAX2F5J4"/>
<protein>
    <submittedName>
        <fullName evidence="1">Uncharacterized protein</fullName>
    </submittedName>
</protein>
<keyword evidence="2" id="KW-1185">Reference proteome</keyword>
<comment type="caution">
    <text evidence="1">The sequence shown here is derived from an EMBL/GenBank/DDBJ whole genome shotgun (WGS) entry which is preliminary data.</text>
</comment>
<dbReference type="Proteomes" id="UP000184105">
    <property type="component" value="Unassembled WGS sequence"/>
</dbReference>
<evidence type="ECO:0000313" key="1">
    <source>
        <dbReference type="EMBL" id="SHF97234.1"/>
    </source>
</evidence>
<name>A0AAX2F5J4_9BACT</name>
<proteinExistence type="predicted"/>
<reference evidence="1 2" key="1">
    <citation type="submission" date="2016-11" db="EMBL/GenBank/DDBJ databases">
        <authorList>
            <person name="Varghese N."/>
            <person name="Submissions S."/>
        </authorList>
    </citation>
    <scope>NUCLEOTIDE SEQUENCE [LARGE SCALE GENOMIC DNA]</scope>
    <source>
        <strain evidence="1 2">DSM 22613</strain>
    </source>
</reference>
<accession>A0AAX2F5J4</accession>
<organism evidence="1 2">
    <name type="scientific">Prevotella scopos JCM 17725</name>
    <dbReference type="NCBI Taxonomy" id="1236518"/>
    <lineage>
        <taxon>Bacteria</taxon>
        <taxon>Pseudomonadati</taxon>
        <taxon>Bacteroidota</taxon>
        <taxon>Bacteroidia</taxon>
        <taxon>Bacteroidales</taxon>
        <taxon>Prevotellaceae</taxon>
        <taxon>Prevotella</taxon>
    </lineage>
</organism>
<sequence length="138" mass="16159">MRKLILSLILLHFVCNIHAQSILKLKSYAKITQTNNPYHKIDRRIPSTVYLHKGGWWEVYSEGKHYILYTKCTDESKEGYYYRGFDNLGRKITGSFLNVSLLSDGLLYQLNINYIESKNKFSVAYLIDGREMPPALRF</sequence>
<gene>
    <name evidence="1" type="ORF">SAMN05444364_12236</name>
</gene>
<evidence type="ECO:0000313" key="2">
    <source>
        <dbReference type="Proteomes" id="UP000184105"/>
    </source>
</evidence>
<dbReference type="RefSeq" id="WP_025838247.1">
    <property type="nucleotide sequence ID" value="NZ_BAKP01000017.1"/>
</dbReference>
<dbReference type="EMBL" id="FQWA01000022">
    <property type="protein sequence ID" value="SHF97234.1"/>
    <property type="molecule type" value="Genomic_DNA"/>
</dbReference>